<keyword evidence="8" id="KW-1185">Reference proteome</keyword>
<proteinExistence type="predicted"/>
<dbReference type="Pfam" id="PF02909">
    <property type="entry name" value="TetR_C_1"/>
    <property type="match status" value="1"/>
</dbReference>
<gene>
    <name evidence="7" type="ORF">ET989_09535</name>
</gene>
<dbReference type="PROSITE" id="PS01081">
    <property type="entry name" value="HTH_TETR_1"/>
    <property type="match status" value="1"/>
</dbReference>
<evidence type="ECO:0000256" key="2">
    <source>
        <dbReference type="ARBA" id="ARBA00023015"/>
    </source>
</evidence>
<evidence type="ECO:0000313" key="7">
    <source>
        <dbReference type="EMBL" id="TBT84372.1"/>
    </source>
</evidence>
<dbReference type="InterPro" id="IPR023772">
    <property type="entry name" value="DNA-bd_HTH_TetR-type_CS"/>
</dbReference>
<dbReference type="AlphaFoldDB" id="A0A4Q9KDE9"/>
<dbReference type="InterPro" id="IPR036271">
    <property type="entry name" value="Tet_transcr_reg_TetR-rel_C_sf"/>
</dbReference>
<keyword evidence="4" id="KW-0804">Transcription</keyword>
<dbReference type="RefSeq" id="WP_131168301.1">
    <property type="nucleotide sequence ID" value="NZ_SDMQ01000008.1"/>
</dbReference>
<evidence type="ECO:0000256" key="4">
    <source>
        <dbReference type="ARBA" id="ARBA00023163"/>
    </source>
</evidence>
<sequence>MALSLPAVLDAALGLLDADGLEGLSMRRVAGALGVQPGALYHHVPDKQTLLAGLADQILADVEEPIGLWRDAVEAWADSLRAVLLRHRDSAELVSTARGFRLSRHDTTRHPATLLATAGLDPDAARGAASALVHFVLGHAAEEQARLDWERFHPADPSAAPDDAATFALGVRLLLDGVEARVASAP</sequence>
<comment type="caution">
    <text evidence="7">The sequence shown here is derived from an EMBL/GenBank/DDBJ whole genome shotgun (WGS) entry which is preliminary data.</text>
</comment>
<keyword evidence="3 5" id="KW-0238">DNA-binding</keyword>
<dbReference type="OrthoDB" id="3819648at2"/>
<evidence type="ECO:0000256" key="5">
    <source>
        <dbReference type="PROSITE-ProRule" id="PRU00335"/>
    </source>
</evidence>
<evidence type="ECO:0000256" key="3">
    <source>
        <dbReference type="ARBA" id="ARBA00023125"/>
    </source>
</evidence>
<evidence type="ECO:0000259" key="6">
    <source>
        <dbReference type="PROSITE" id="PS50977"/>
    </source>
</evidence>
<dbReference type="InterPro" id="IPR050109">
    <property type="entry name" value="HTH-type_TetR-like_transc_reg"/>
</dbReference>
<feature type="DNA-binding region" description="H-T-H motif" evidence="5">
    <location>
        <begin position="25"/>
        <end position="44"/>
    </location>
</feature>
<dbReference type="PANTHER" id="PTHR30055:SF151">
    <property type="entry name" value="TRANSCRIPTIONAL REGULATORY PROTEIN"/>
    <property type="match status" value="1"/>
</dbReference>
<dbReference type="GO" id="GO:0045892">
    <property type="term" value="P:negative regulation of DNA-templated transcription"/>
    <property type="evidence" value="ECO:0007669"/>
    <property type="project" value="InterPro"/>
</dbReference>
<protein>
    <submittedName>
        <fullName evidence="7">TetR family transcriptional regulator</fullName>
    </submittedName>
</protein>
<dbReference type="InterPro" id="IPR003012">
    <property type="entry name" value="Tet_transcr_reg_TetR"/>
</dbReference>
<dbReference type="PANTHER" id="PTHR30055">
    <property type="entry name" value="HTH-TYPE TRANSCRIPTIONAL REGULATOR RUTR"/>
    <property type="match status" value="1"/>
</dbReference>
<dbReference type="Pfam" id="PF00440">
    <property type="entry name" value="TetR_N"/>
    <property type="match status" value="1"/>
</dbReference>
<organism evidence="7 8">
    <name type="scientific">Propioniciclava sinopodophylli</name>
    <dbReference type="NCBI Taxonomy" id="1837344"/>
    <lineage>
        <taxon>Bacteria</taxon>
        <taxon>Bacillati</taxon>
        <taxon>Actinomycetota</taxon>
        <taxon>Actinomycetes</taxon>
        <taxon>Propionibacteriales</taxon>
        <taxon>Propionibacteriaceae</taxon>
        <taxon>Propioniciclava</taxon>
    </lineage>
</organism>
<dbReference type="Gene3D" id="1.10.10.60">
    <property type="entry name" value="Homeodomain-like"/>
    <property type="match status" value="1"/>
</dbReference>
<keyword evidence="1" id="KW-0678">Repressor</keyword>
<evidence type="ECO:0000256" key="1">
    <source>
        <dbReference type="ARBA" id="ARBA00022491"/>
    </source>
</evidence>
<dbReference type="GO" id="GO:0003700">
    <property type="term" value="F:DNA-binding transcription factor activity"/>
    <property type="evidence" value="ECO:0007669"/>
    <property type="project" value="TreeGrafter"/>
</dbReference>
<dbReference type="SUPFAM" id="SSF48498">
    <property type="entry name" value="Tetracyclin repressor-like, C-terminal domain"/>
    <property type="match status" value="1"/>
</dbReference>
<dbReference type="GO" id="GO:0000976">
    <property type="term" value="F:transcription cis-regulatory region binding"/>
    <property type="evidence" value="ECO:0007669"/>
    <property type="project" value="TreeGrafter"/>
</dbReference>
<dbReference type="PRINTS" id="PR00400">
    <property type="entry name" value="TETREPRESSOR"/>
</dbReference>
<keyword evidence="2" id="KW-0805">Transcription regulation</keyword>
<dbReference type="PRINTS" id="PR00455">
    <property type="entry name" value="HTHTETR"/>
</dbReference>
<dbReference type="InterPro" id="IPR001647">
    <property type="entry name" value="HTH_TetR"/>
</dbReference>
<dbReference type="EMBL" id="SDMQ01000008">
    <property type="protein sequence ID" value="TBT84372.1"/>
    <property type="molecule type" value="Genomic_DNA"/>
</dbReference>
<dbReference type="PROSITE" id="PS50977">
    <property type="entry name" value="HTH_TETR_2"/>
    <property type="match status" value="1"/>
</dbReference>
<dbReference type="Proteomes" id="UP000292373">
    <property type="component" value="Unassembled WGS sequence"/>
</dbReference>
<dbReference type="Gene3D" id="1.10.357.10">
    <property type="entry name" value="Tetracycline Repressor, domain 2"/>
    <property type="match status" value="1"/>
</dbReference>
<reference evidence="7 8" key="1">
    <citation type="submission" date="2019-01" db="EMBL/GenBank/DDBJ databases">
        <title>Lactibacter flavus gen. nov., sp. nov., a novel bacterium of the family Propionibacteriaceae isolated from raw milk and dairy products.</title>
        <authorList>
            <person name="Huptas C."/>
            <person name="Wenning M."/>
            <person name="Breitenwieser F."/>
            <person name="Doll E."/>
            <person name="Von Neubeck M."/>
            <person name="Busse H.-J."/>
            <person name="Scherer S."/>
        </authorList>
    </citation>
    <scope>NUCLEOTIDE SEQUENCE [LARGE SCALE GENOMIC DNA]</scope>
    <source>
        <strain evidence="7 8">KCTC 33808</strain>
    </source>
</reference>
<evidence type="ECO:0000313" key="8">
    <source>
        <dbReference type="Proteomes" id="UP000292373"/>
    </source>
</evidence>
<name>A0A4Q9KDE9_9ACTN</name>
<accession>A0A4Q9KDE9</accession>
<dbReference type="GO" id="GO:0046677">
    <property type="term" value="P:response to antibiotic"/>
    <property type="evidence" value="ECO:0007669"/>
    <property type="project" value="InterPro"/>
</dbReference>
<dbReference type="InterPro" id="IPR009057">
    <property type="entry name" value="Homeodomain-like_sf"/>
</dbReference>
<dbReference type="InterPro" id="IPR004111">
    <property type="entry name" value="Repressor_TetR_C"/>
</dbReference>
<feature type="domain" description="HTH tetR-type" evidence="6">
    <location>
        <begin position="2"/>
        <end position="62"/>
    </location>
</feature>
<dbReference type="SUPFAM" id="SSF46689">
    <property type="entry name" value="Homeodomain-like"/>
    <property type="match status" value="1"/>
</dbReference>